<reference evidence="2 3" key="1">
    <citation type="submission" date="2015-09" db="EMBL/GenBank/DDBJ databases">
        <authorList>
            <consortium name="Pathogen Informatics"/>
        </authorList>
    </citation>
    <scope>NUCLEOTIDE SEQUENCE [LARGE SCALE GENOMIC DNA]</scope>
    <source>
        <strain evidence="2 3">2789STDY5834957</strain>
    </source>
</reference>
<accession>A0A174PDW7</accession>
<evidence type="ECO:0008006" key="4">
    <source>
        <dbReference type="Google" id="ProtNLM"/>
    </source>
</evidence>
<name>A0A174PDW7_9FIRM</name>
<feature type="transmembrane region" description="Helical" evidence="1">
    <location>
        <begin position="131"/>
        <end position="147"/>
    </location>
</feature>
<evidence type="ECO:0000313" key="2">
    <source>
        <dbReference type="EMBL" id="CUP57010.1"/>
    </source>
</evidence>
<dbReference type="AlphaFoldDB" id="A0A174PDW7"/>
<proteinExistence type="predicted"/>
<keyword evidence="1" id="KW-0812">Transmembrane</keyword>
<feature type="transmembrane region" description="Helical" evidence="1">
    <location>
        <begin position="32"/>
        <end position="50"/>
    </location>
</feature>
<dbReference type="RefSeq" id="WP_055059056.1">
    <property type="nucleotide sequence ID" value="NZ_CZBP01000001.1"/>
</dbReference>
<evidence type="ECO:0000256" key="1">
    <source>
        <dbReference type="SAM" id="Phobius"/>
    </source>
</evidence>
<protein>
    <recommendedName>
        <fullName evidence="4">DUF3592 domain-containing protein</fullName>
    </recommendedName>
</protein>
<evidence type="ECO:0000313" key="3">
    <source>
        <dbReference type="Proteomes" id="UP000095762"/>
    </source>
</evidence>
<dbReference type="Proteomes" id="UP000095762">
    <property type="component" value="Unassembled WGS sequence"/>
</dbReference>
<organism evidence="2 3">
    <name type="scientific">Blautia obeum</name>
    <dbReference type="NCBI Taxonomy" id="40520"/>
    <lineage>
        <taxon>Bacteria</taxon>
        <taxon>Bacillati</taxon>
        <taxon>Bacillota</taxon>
        <taxon>Clostridia</taxon>
        <taxon>Lachnospirales</taxon>
        <taxon>Lachnospiraceae</taxon>
        <taxon>Blautia</taxon>
    </lineage>
</organism>
<gene>
    <name evidence="2" type="ORF">ERS852569_00007</name>
</gene>
<sequence length="148" mass="16361">MHTLNNVIMDSAFCVIQKLVVSLTGGNRMKKLILTIVLCAFAMVVAGLNVRSMQNRGVKEATVEAEVEDIVGMNKGSRGEISWNVIYKYSYKGKEYQKEVDGVRSCQKGEKVRVAIDSDHPDVIINFTRKGTALVFILLAVAAVFAMF</sequence>
<keyword evidence="1" id="KW-1133">Transmembrane helix</keyword>
<keyword evidence="1" id="KW-0472">Membrane</keyword>
<dbReference type="EMBL" id="CZBP01000001">
    <property type="protein sequence ID" value="CUP57010.1"/>
    <property type="molecule type" value="Genomic_DNA"/>
</dbReference>